<gene>
    <name evidence="1" type="ORF">QE152_g36581</name>
</gene>
<proteinExistence type="predicted"/>
<dbReference type="AlphaFoldDB" id="A0AAW1ID48"/>
<comment type="caution">
    <text evidence="1">The sequence shown here is derived from an EMBL/GenBank/DDBJ whole genome shotgun (WGS) entry which is preliminary data.</text>
</comment>
<organism evidence="1 2">
    <name type="scientific">Popillia japonica</name>
    <name type="common">Japanese beetle</name>
    <dbReference type="NCBI Taxonomy" id="7064"/>
    <lineage>
        <taxon>Eukaryota</taxon>
        <taxon>Metazoa</taxon>
        <taxon>Ecdysozoa</taxon>
        <taxon>Arthropoda</taxon>
        <taxon>Hexapoda</taxon>
        <taxon>Insecta</taxon>
        <taxon>Pterygota</taxon>
        <taxon>Neoptera</taxon>
        <taxon>Endopterygota</taxon>
        <taxon>Coleoptera</taxon>
        <taxon>Polyphaga</taxon>
        <taxon>Scarabaeiformia</taxon>
        <taxon>Scarabaeidae</taxon>
        <taxon>Rutelinae</taxon>
        <taxon>Popillia</taxon>
    </lineage>
</organism>
<evidence type="ECO:0000313" key="2">
    <source>
        <dbReference type="Proteomes" id="UP001458880"/>
    </source>
</evidence>
<dbReference type="Proteomes" id="UP001458880">
    <property type="component" value="Unassembled WGS sequence"/>
</dbReference>
<accession>A0AAW1ID48</accession>
<protein>
    <submittedName>
        <fullName evidence="1">Uncharacterized protein</fullName>
    </submittedName>
</protein>
<dbReference type="EMBL" id="JASPKY010000654">
    <property type="protein sequence ID" value="KAK9687273.1"/>
    <property type="molecule type" value="Genomic_DNA"/>
</dbReference>
<keyword evidence="2" id="KW-1185">Reference proteome</keyword>
<reference evidence="1 2" key="1">
    <citation type="journal article" date="2024" name="BMC Genomics">
        <title>De novo assembly and annotation of Popillia japonica's genome with initial clues to its potential as an invasive pest.</title>
        <authorList>
            <person name="Cucini C."/>
            <person name="Boschi S."/>
            <person name="Funari R."/>
            <person name="Cardaioli E."/>
            <person name="Iannotti N."/>
            <person name="Marturano G."/>
            <person name="Paoli F."/>
            <person name="Bruttini M."/>
            <person name="Carapelli A."/>
            <person name="Frati F."/>
            <person name="Nardi F."/>
        </authorList>
    </citation>
    <scope>NUCLEOTIDE SEQUENCE [LARGE SCALE GENOMIC DNA]</scope>
    <source>
        <strain evidence="1">DMR45628</strain>
    </source>
</reference>
<sequence>MSGILCQPRQPRHATVKEIQEEDTELANPITSEDYQFEDIPRRNGAEKSGLSTEEGRQIDGRIVLSKGGDIINHN</sequence>
<name>A0AAW1ID48_POPJA</name>
<evidence type="ECO:0000313" key="1">
    <source>
        <dbReference type="EMBL" id="KAK9687273.1"/>
    </source>
</evidence>